<evidence type="ECO:0000313" key="2">
    <source>
        <dbReference type="Proteomes" id="UP000800094"/>
    </source>
</evidence>
<keyword evidence="2" id="KW-1185">Reference proteome</keyword>
<reference evidence="1" key="1">
    <citation type="journal article" date="2020" name="Stud. Mycol.">
        <title>101 Dothideomycetes genomes: a test case for predicting lifestyles and emergence of pathogens.</title>
        <authorList>
            <person name="Haridas S."/>
            <person name="Albert R."/>
            <person name="Binder M."/>
            <person name="Bloem J."/>
            <person name="Labutti K."/>
            <person name="Salamov A."/>
            <person name="Andreopoulos B."/>
            <person name="Baker S."/>
            <person name="Barry K."/>
            <person name="Bills G."/>
            <person name="Bluhm B."/>
            <person name="Cannon C."/>
            <person name="Castanera R."/>
            <person name="Culley D."/>
            <person name="Daum C."/>
            <person name="Ezra D."/>
            <person name="Gonzalez J."/>
            <person name="Henrissat B."/>
            <person name="Kuo A."/>
            <person name="Liang C."/>
            <person name="Lipzen A."/>
            <person name="Lutzoni F."/>
            <person name="Magnuson J."/>
            <person name="Mondo S."/>
            <person name="Nolan M."/>
            <person name="Ohm R."/>
            <person name="Pangilinan J."/>
            <person name="Park H.-J."/>
            <person name="Ramirez L."/>
            <person name="Alfaro M."/>
            <person name="Sun H."/>
            <person name="Tritt A."/>
            <person name="Yoshinaga Y."/>
            <person name="Zwiers L.-H."/>
            <person name="Turgeon B."/>
            <person name="Goodwin S."/>
            <person name="Spatafora J."/>
            <person name="Crous P."/>
            <person name="Grigoriev I."/>
        </authorList>
    </citation>
    <scope>NUCLEOTIDE SEQUENCE</scope>
    <source>
        <strain evidence="1">CBS 122368</strain>
    </source>
</reference>
<organism evidence="1 2">
    <name type="scientific">Trematosphaeria pertusa</name>
    <dbReference type="NCBI Taxonomy" id="390896"/>
    <lineage>
        <taxon>Eukaryota</taxon>
        <taxon>Fungi</taxon>
        <taxon>Dikarya</taxon>
        <taxon>Ascomycota</taxon>
        <taxon>Pezizomycotina</taxon>
        <taxon>Dothideomycetes</taxon>
        <taxon>Pleosporomycetidae</taxon>
        <taxon>Pleosporales</taxon>
        <taxon>Massarineae</taxon>
        <taxon>Trematosphaeriaceae</taxon>
        <taxon>Trematosphaeria</taxon>
    </lineage>
</organism>
<dbReference type="EMBL" id="ML987196">
    <property type="protein sequence ID" value="KAF2248542.1"/>
    <property type="molecule type" value="Genomic_DNA"/>
</dbReference>
<gene>
    <name evidence="1" type="ORF">BU26DRAFT_337358</name>
</gene>
<name>A0A6A6IF65_9PLEO</name>
<dbReference type="GeneID" id="54575595"/>
<proteinExistence type="predicted"/>
<dbReference type="Proteomes" id="UP000800094">
    <property type="component" value="Unassembled WGS sequence"/>
</dbReference>
<sequence>MVKMKSKFGALPMCWSGMRSRVVHIGAEVDPSARIDVETPLWSDNFLFRPRNTRMEPVR</sequence>
<dbReference type="AlphaFoldDB" id="A0A6A6IF65"/>
<protein>
    <submittedName>
        <fullName evidence="1">Uncharacterized protein</fullName>
    </submittedName>
</protein>
<dbReference type="RefSeq" id="XP_033683546.1">
    <property type="nucleotide sequence ID" value="XM_033822265.1"/>
</dbReference>
<accession>A0A6A6IF65</accession>
<evidence type="ECO:0000313" key="1">
    <source>
        <dbReference type="EMBL" id="KAF2248542.1"/>
    </source>
</evidence>